<sequence length="103" mass="11747">MPGWGEGFGEMEWNVSTSSIGRDQSTERKRFCFLIADNRRCVEQDYKFQTELRGFGIKYARIRENGWREWNAWNVSTSSIGSGSISMEKVNMPAIPGNGIQCT</sequence>
<accession>A0AAV4Y801</accession>
<keyword evidence="2" id="KW-1185">Reference proteome</keyword>
<reference evidence="1 2" key="1">
    <citation type="submission" date="2021-06" db="EMBL/GenBank/DDBJ databases">
        <title>Caerostris extrusa draft genome.</title>
        <authorList>
            <person name="Kono N."/>
            <person name="Arakawa K."/>
        </authorList>
    </citation>
    <scope>NUCLEOTIDE SEQUENCE [LARGE SCALE GENOMIC DNA]</scope>
</reference>
<protein>
    <submittedName>
        <fullName evidence="1">Uncharacterized protein</fullName>
    </submittedName>
</protein>
<evidence type="ECO:0000313" key="1">
    <source>
        <dbReference type="EMBL" id="GIZ03478.1"/>
    </source>
</evidence>
<proteinExistence type="predicted"/>
<dbReference type="Proteomes" id="UP001054945">
    <property type="component" value="Unassembled WGS sequence"/>
</dbReference>
<organism evidence="1 2">
    <name type="scientific">Caerostris extrusa</name>
    <name type="common">Bark spider</name>
    <name type="synonym">Caerostris bankana</name>
    <dbReference type="NCBI Taxonomy" id="172846"/>
    <lineage>
        <taxon>Eukaryota</taxon>
        <taxon>Metazoa</taxon>
        <taxon>Ecdysozoa</taxon>
        <taxon>Arthropoda</taxon>
        <taxon>Chelicerata</taxon>
        <taxon>Arachnida</taxon>
        <taxon>Araneae</taxon>
        <taxon>Araneomorphae</taxon>
        <taxon>Entelegynae</taxon>
        <taxon>Araneoidea</taxon>
        <taxon>Araneidae</taxon>
        <taxon>Caerostris</taxon>
    </lineage>
</organism>
<gene>
    <name evidence="1" type="ORF">CEXT_764031</name>
</gene>
<comment type="caution">
    <text evidence="1">The sequence shown here is derived from an EMBL/GenBank/DDBJ whole genome shotgun (WGS) entry which is preliminary data.</text>
</comment>
<evidence type="ECO:0000313" key="2">
    <source>
        <dbReference type="Proteomes" id="UP001054945"/>
    </source>
</evidence>
<dbReference type="EMBL" id="BPLR01001609">
    <property type="protein sequence ID" value="GIZ03478.1"/>
    <property type="molecule type" value="Genomic_DNA"/>
</dbReference>
<name>A0AAV4Y801_CAEEX</name>
<dbReference type="AlphaFoldDB" id="A0AAV4Y801"/>